<name>A0ACC1XRM6_MELAZ</name>
<keyword evidence="1" id="KW-0689">Ribosomal protein</keyword>
<keyword evidence="1" id="KW-0687">Ribonucleoprotein</keyword>
<reference evidence="1 2" key="1">
    <citation type="journal article" date="2023" name="Science">
        <title>Complex scaffold remodeling in plant triterpene biosynthesis.</title>
        <authorList>
            <person name="De La Pena R."/>
            <person name="Hodgson H."/>
            <person name="Liu J.C."/>
            <person name="Stephenson M.J."/>
            <person name="Martin A.C."/>
            <person name="Owen C."/>
            <person name="Harkess A."/>
            <person name="Leebens-Mack J."/>
            <person name="Jimenez L.E."/>
            <person name="Osbourn A."/>
            <person name="Sattely E.S."/>
        </authorList>
    </citation>
    <scope>NUCLEOTIDE SEQUENCE [LARGE SCALE GENOMIC DNA]</scope>
    <source>
        <strain evidence="2">cv. JPN11</strain>
        <tissue evidence="1">Leaf</tissue>
    </source>
</reference>
<keyword evidence="2" id="KW-1185">Reference proteome</keyword>
<evidence type="ECO:0000313" key="2">
    <source>
        <dbReference type="Proteomes" id="UP001164539"/>
    </source>
</evidence>
<gene>
    <name evidence="1" type="ORF">OWV82_015624</name>
</gene>
<dbReference type="Proteomes" id="UP001164539">
    <property type="component" value="Chromosome 8"/>
</dbReference>
<protein>
    <submittedName>
        <fullName evidence="1">Ribosomal protein L19</fullName>
    </submittedName>
</protein>
<dbReference type="EMBL" id="CM051401">
    <property type="protein sequence ID" value="KAJ4713547.1"/>
    <property type="molecule type" value="Genomic_DNA"/>
</dbReference>
<evidence type="ECO:0000313" key="1">
    <source>
        <dbReference type="EMBL" id="KAJ4713547.1"/>
    </source>
</evidence>
<comment type="caution">
    <text evidence="1">The sequence shown here is derived from an EMBL/GenBank/DDBJ whole genome shotgun (WGS) entry which is preliminary data.</text>
</comment>
<proteinExistence type="predicted"/>
<organism evidence="1 2">
    <name type="scientific">Melia azedarach</name>
    <name type="common">Chinaberry tree</name>
    <dbReference type="NCBI Taxonomy" id="155640"/>
    <lineage>
        <taxon>Eukaryota</taxon>
        <taxon>Viridiplantae</taxon>
        <taxon>Streptophyta</taxon>
        <taxon>Embryophyta</taxon>
        <taxon>Tracheophyta</taxon>
        <taxon>Spermatophyta</taxon>
        <taxon>Magnoliopsida</taxon>
        <taxon>eudicotyledons</taxon>
        <taxon>Gunneridae</taxon>
        <taxon>Pentapetalae</taxon>
        <taxon>rosids</taxon>
        <taxon>malvids</taxon>
        <taxon>Sapindales</taxon>
        <taxon>Meliaceae</taxon>
        <taxon>Melia</taxon>
    </lineage>
</organism>
<accession>A0ACC1XRM6</accession>
<sequence length="195" mass="22853">MVSLKLQKRLAASILKCGKGRVWLDPNETSDISTSISRMNIRKLVKDGIIVKKPSKIRSRFRTRQALDAKMKGRRSGYGKRKGTKEARLPSKLLWMRRMRVLRRLLRKHRDSRKIDKHFYHHFYMKVKGSAFKNKRVLLENMHKFKNENARDNKALFDQLVLAKKIKSKSSSVFKADESFSLRNLRLGQAINVLC</sequence>